<keyword evidence="2" id="KW-1185">Reference proteome</keyword>
<sequence>MYSYVSAKPVGNEAGNKSRAISRCCPSAAYPDVLVLVDRGVSACALAAPAGSGLDLSLLQTTWTTARELTVLPGGALQLERDYGEIDMASSEQLAAFLLRAFARFPPTSTTTAAASATTVSTAASATAATLRRKYGLVLWDHGNGWKGYGVDDTCAANTASAASGCNHFTLATLAKGLAVGLAAAGADGGAGKLDVLGFDACLMATYEVAAAMAPYARTLLASELLEPGHGWDYAAFGAMTLAASDASIAAATTAAGGTAAATGAGVAAGVVGSAGSVAASGAAVGASTAGTAAGAMAEEIALARIWIARYRAQAVAYGTTGVTLALADLGVASSQPASVPPTLLSTVSRRSSVASSQATEPHHIRLSCAWSYVLAGAQAAVVDGRTVTGAWRRLLWGVTQTLAAADGSRLSRSALMFAAEEWVTSADGATALSVSLTANVLYGGTCSTVKALMAAGILKYTYV</sequence>
<dbReference type="PANTHER" id="PTHR37835">
    <property type="entry name" value="ALPHA-CLOSTRIPAIN"/>
    <property type="match status" value="1"/>
</dbReference>
<accession>A0A2J7ZVL3</accession>
<dbReference type="Proteomes" id="UP000236333">
    <property type="component" value="Unassembled WGS sequence"/>
</dbReference>
<evidence type="ECO:0000313" key="1">
    <source>
        <dbReference type="EMBL" id="PNH04317.1"/>
    </source>
</evidence>
<name>A0A2J7ZVL3_9CHLO</name>
<dbReference type="EMBL" id="PGGS01000401">
    <property type="protein sequence ID" value="PNH04317.1"/>
    <property type="molecule type" value="Genomic_DNA"/>
</dbReference>
<reference evidence="1 2" key="1">
    <citation type="journal article" date="2017" name="Mol. Biol. Evol.">
        <title>The 4-celled Tetrabaena socialis nuclear genome reveals the essential components for genetic control of cell number at the origin of multicellularity in the volvocine lineage.</title>
        <authorList>
            <person name="Featherston J."/>
            <person name="Arakaki Y."/>
            <person name="Hanschen E.R."/>
            <person name="Ferris P.J."/>
            <person name="Michod R.E."/>
            <person name="Olson B.J.S.C."/>
            <person name="Nozaki H."/>
            <person name="Durand P.M."/>
        </authorList>
    </citation>
    <scope>NUCLEOTIDE SEQUENCE [LARGE SCALE GENOMIC DNA]</scope>
    <source>
        <strain evidence="1 2">NIES-571</strain>
    </source>
</reference>
<comment type="caution">
    <text evidence="1">The sequence shown here is derived from an EMBL/GenBank/DDBJ whole genome shotgun (WGS) entry which is preliminary data.</text>
</comment>
<organism evidence="1 2">
    <name type="scientific">Tetrabaena socialis</name>
    <dbReference type="NCBI Taxonomy" id="47790"/>
    <lineage>
        <taxon>Eukaryota</taxon>
        <taxon>Viridiplantae</taxon>
        <taxon>Chlorophyta</taxon>
        <taxon>core chlorophytes</taxon>
        <taxon>Chlorophyceae</taxon>
        <taxon>CS clade</taxon>
        <taxon>Chlamydomonadales</taxon>
        <taxon>Tetrabaenaceae</taxon>
        <taxon>Tetrabaena</taxon>
    </lineage>
</organism>
<evidence type="ECO:0000313" key="2">
    <source>
        <dbReference type="Proteomes" id="UP000236333"/>
    </source>
</evidence>
<gene>
    <name evidence="1" type="ORF">TSOC_009526</name>
</gene>
<dbReference type="InterPro" id="IPR005077">
    <property type="entry name" value="Peptidase_C11"/>
</dbReference>
<proteinExistence type="predicted"/>
<dbReference type="OrthoDB" id="542405at2759"/>
<dbReference type="PANTHER" id="PTHR37835:SF1">
    <property type="entry name" value="ALPHA-CLOSTRIPAIN"/>
    <property type="match status" value="1"/>
</dbReference>
<protein>
    <submittedName>
        <fullName evidence="1">Uncharacterized protein</fullName>
    </submittedName>
</protein>
<dbReference type="AlphaFoldDB" id="A0A2J7ZVL3"/>
<dbReference type="Pfam" id="PF03415">
    <property type="entry name" value="Peptidase_C11"/>
    <property type="match status" value="1"/>
</dbReference>